<dbReference type="AlphaFoldDB" id="A0A7W6IDY1"/>
<keyword evidence="1" id="KW-1133">Transmembrane helix</keyword>
<dbReference type="Proteomes" id="UP000519439">
    <property type="component" value="Unassembled WGS sequence"/>
</dbReference>
<proteinExistence type="predicted"/>
<keyword evidence="3" id="KW-1185">Reference proteome</keyword>
<keyword evidence="1" id="KW-0812">Transmembrane</keyword>
<dbReference type="EMBL" id="JACIDC010000002">
    <property type="protein sequence ID" value="MBB4039115.1"/>
    <property type="molecule type" value="Genomic_DNA"/>
</dbReference>
<comment type="caution">
    <text evidence="2">The sequence shown here is derived from an EMBL/GenBank/DDBJ whole genome shotgun (WGS) entry which is preliminary data.</text>
</comment>
<dbReference type="RefSeq" id="WP_027314943.1">
    <property type="nucleotide sequence ID" value="NZ_JACIDC010000002.1"/>
</dbReference>
<evidence type="ECO:0000313" key="3">
    <source>
        <dbReference type="Proteomes" id="UP000519439"/>
    </source>
</evidence>
<keyword evidence="1" id="KW-0472">Membrane</keyword>
<accession>A0A7W6IDY1</accession>
<reference evidence="2 3" key="1">
    <citation type="submission" date="2020-08" db="EMBL/GenBank/DDBJ databases">
        <title>Genomic Encyclopedia of Type Strains, Phase IV (KMG-IV): sequencing the most valuable type-strain genomes for metagenomic binning, comparative biology and taxonomic classification.</title>
        <authorList>
            <person name="Goeker M."/>
        </authorList>
    </citation>
    <scope>NUCLEOTIDE SEQUENCE [LARGE SCALE GENOMIC DNA]</scope>
    <source>
        <strain evidence="2 3">DSM 15743</strain>
    </source>
</reference>
<evidence type="ECO:0000313" key="2">
    <source>
        <dbReference type="EMBL" id="MBB4039115.1"/>
    </source>
</evidence>
<name>A0A7W6IDY1_9HYPH</name>
<organism evidence="2 3">
    <name type="scientific">Microvirga flocculans</name>
    <dbReference type="NCBI Taxonomy" id="217168"/>
    <lineage>
        <taxon>Bacteria</taxon>
        <taxon>Pseudomonadati</taxon>
        <taxon>Pseudomonadota</taxon>
        <taxon>Alphaproteobacteria</taxon>
        <taxon>Hyphomicrobiales</taxon>
        <taxon>Methylobacteriaceae</taxon>
        <taxon>Microvirga</taxon>
    </lineage>
</organism>
<feature type="transmembrane region" description="Helical" evidence="1">
    <location>
        <begin position="6"/>
        <end position="28"/>
    </location>
</feature>
<evidence type="ECO:0000256" key="1">
    <source>
        <dbReference type="SAM" id="Phobius"/>
    </source>
</evidence>
<protein>
    <submittedName>
        <fullName evidence="2">Uncharacterized protein</fullName>
    </submittedName>
</protein>
<gene>
    <name evidence="2" type="ORF">GGR34_000750</name>
</gene>
<sequence length="81" mass="9164">MNGAIQWSDVLTIIGPTVAAALAIYGWAEKQFTAIRKEHSLFREEVAKEYVSHSTLEKFEERLLAAIDKLGDRLDNFVANR</sequence>